<feature type="binding site" evidence="8">
    <location>
        <begin position="176"/>
        <end position="177"/>
    </location>
    <ligand>
        <name>ATP</name>
        <dbReference type="ChEBI" id="CHEBI:30616"/>
    </ligand>
</feature>
<feature type="binding site" evidence="8">
    <location>
        <position position="116"/>
    </location>
    <ligand>
        <name>Mg(2+)</name>
        <dbReference type="ChEBI" id="CHEBI:18420"/>
    </ligand>
</feature>
<dbReference type="AlphaFoldDB" id="A0A6F8PSH6"/>
<comment type="subcellular location">
    <subcellularLocation>
        <location evidence="8">Cytoplasm</location>
    </subcellularLocation>
</comment>
<dbReference type="GO" id="GO:0005829">
    <property type="term" value="C:cytosol"/>
    <property type="evidence" value="ECO:0007669"/>
    <property type="project" value="TreeGrafter"/>
</dbReference>
<evidence type="ECO:0000313" key="10">
    <source>
        <dbReference type="Proteomes" id="UP000501726"/>
    </source>
</evidence>
<evidence type="ECO:0000256" key="8">
    <source>
        <dbReference type="HAMAP-Rule" id="MF_00336"/>
    </source>
</evidence>
<comment type="similarity">
    <text evidence="8">Belongs to the dethiobiotin synthetase family.</text>
</comment>
<dbReference type="GO" id="GO:0004141">
    <property type="term" value="F:dethiobiotin synthase activity"/>
    <property type="evidence" value="ECO:0007669"/>
    <property type="project" value="UniProtKB-UniRule"/>
</dbReference>
<dbReference type="FunFam" id="3.40.50.300:FF:000292">
    <property type="entry name" value="ATP-dependent dethiobiotin synthetase BioD"/>
    <property type="match status" value="1"/>
</dbReference>
<dbReference type="GO" id="GO:0000287">
    <property type="term" value="F:magnesium ion binding"/>
    <property type="evidence" value="ECO:0007669"/>
    <property type="project" value="UniProtKB-UniRule"/>
</dbReference>
<dbReference type="GO" id="GO:0042803">
    <property type="term" value="F:protein homodimerization activity"/>
    <property type="evidence" value="ECO:0007669"/>
    <property type="project" value="UniProtKB-ARBA"/>
</dbReference>
<dbReference type="SUPFAM" id="SSF52540">
    <property type="entry name" value="P-loop containing nucleoside triphosphate hydrolases"/>
    <property type="match status" value="1"/>
</dbReference>
<sequence>MTGFFITGTDTDVGKTFIAARIARSLIQQGFSVRVRKPIASGCTRQADGSLLSDDALRLQQGANSNENLQEICPYQFEPAISPHLALQQAGKWVTIEQLAQSCHPTLGTREALLVEGAGGWLSPLANDGFNRDLAVQLRLPVILVIANRLGCINHALLTAQAIQQSGLTLHCAVVNQVHDKQDFSSGLEDWIECPIYRQEHTTDSEIIPLADFKL</sequence>
<comment type="catalytic activity">
    <reaction evidence="8">
        <text>(7R,8S)-7,8-diammoniononanoate + CO2 + ATP = (4R,5S)-dethiobiotin + ADP + phosphate + 3 H(+)</text>
        <dbReference type="Rhea" id="RHEA:15805"/>
        <dbReference type="ChEBI" id="CHEBI:15378"/>
        <dbReference type="ChEBI" id="CHEBI:16526"/>
        <dbReference type="ChEBI" id="CHEBI:30616"/>
        <dbReference type="ChEBI" id="CHEBI:43474"/>
        <dbReference type="ChEBI" id="CHEBI:149469"/>
        <dbReference type="ChEBI" id="CHEBI:149473"/>
        <dbReference type="ChEBI" id="CHEBI:456216"/>
        <dbReference type="EC" id="6.3.3.3"/>
    </reaction>
</comment>
<keyword evidence="2 8" id="KW-0436">Ligase</keyword>
<name>A0A6F8PSH6_9GAMM</name>
<evidence type="ECO:0000256" key="3">
    <source>
        <dbReference type="ARBA" id="ARBA00022723"/>
    </source>
</evidence>
<dbReference type="Proteomes" id="UP000501726">
    <property type="component" value="Chromosome"/>
</dbReference>
<evidence type="ECO:0000313" key="9">
    <source>
        <dbReference type="EMBL" id="BBP44940.1"/>
    </source>
</evidence>
<evidence type="ECO:0000256" key="2">
    <source>
        <dbReference type="ARBA" id="ARBA00022598"/>
    </source>
</evidence>
<dbReference type="NCBIfam" id="TIGR00347">
    <property type="entry name" value="bioD"/>
    <property type="match status" value="1"/>
</dbReference>
<dbReference type="EMBL" id="AP021889">
    <property type="protein sequence ID" value="BBP44940.1"/>
    <property type="molecule type" value="Genomic_DNA"/>
</dbReference>
<feature type="binding site" evidence="8">
    <location>
        <begin position="12"/>
        <end position="17"/>
    </location>
    <ligand>
        <name>ATP</name>
        <dbReference type="ChEBI" id="CHEBI:30616"/>
    </ligand>
</feature>
<dbReference type="RefSeq" id="WP_173269861.1">
    <property type="nucleotide sequence ID" value="NZ_AP021889.1"/>
</dbReference>
<dbReference type="UniPathway" id="UPA00078">
    <property type="reaction ID" value="UER00161"/>
</dbReference>
<dbReference type="PANTHER" id="PTHR43210">
    <property type="entry name" value="DETHIOBIOTIN SYNTHETASE"/>
    <property type="match status" value="1"/>
</dbReference>
<comment type="cofactor">
    <cofactor evidence="8">
        <name>Mg(2+)</name>
        <dbReference type="ChEBI" id="CHEBI:18420"/>
    </cofactor>
</comment>
<feature type="binding site" evidence="8">
    <location>
        <position position="55"/>
    </location>
    <ligand>
        <name>Mg(2+)</name>
        <dbReference type="ChEBI" id="CHEBI:18420"/>
    </ligand>
</feature>
<feature type="binding site" evidence="8">
    <location>
        <position position="55"/>
    </location>
    <ligand>
        <name>ATP</name>
        <dbReference type="ChEBI" id="CHEBI:30616"/>
    </ligand>
</feature>
<keyword evidence="5 8" id="KW-0093">Biotin biosynthesis</keyword>
<feature type="binding site" evidence="8">
    <location>
        <position position="16"/>
    </location>
    <ligand>
        <name>Mg(2+)</name>
        <dbReference type="ChEBI" id="CHEBI:18420"/>
    </ligand>
</feature>
<reference evidence="10" key="1">
    <citation type="submission" date="2019-11" db="EMBL/GenBank/DDBJ databases">
        <title>Isolation and characterization of two novel species in the genus Thiomicrorhabdus.</title>
        <authorList>
            <person name="Mochizuki J."/>
            <person name="Kojima H."/>
            <person name="Fukui M."/>
        </authorList>
    </citation>
    <scope>NUCLEOTIDE SEQUENCE [LARGE SCALE GENOMIC DNA]</scope>
    <source>
        <strain evidence="10">aks77</strain>
    </source>
</reference>
<keyword evidence="7 8" id="KW-0460">Magnesium</keyword>
<feature type="binding site" evidence="8">
    <location>
        <position position="41"/>
    </location>
    <ligand>
        <name>substrate</name>
    </ligand>
</feature>
<comment type="subunit">
    <text evidence="8">Homodimer.</text>
</comment>
<feature type="binding site" evidence="8">
    <location>
        <begin position="116"/>
        <end position="119"/>
    </location>
    <ligand>
        <name>ATP</name>
        <dbReference type="ChEBI" id="CHEBI:30616"/>
    </ligand>
</feature>
<feature type="active site" evidence="8">
    <location>
        <position position="37"/>
    </location>
</feature>
<dbReference type="PIRSF" id="PIRSF006755">
    <property type="entry name" value="DTB_synth"/>
    <property type="match status" value="1"/>
</dbReference>
<evidence type="ECO:0000256" key="4">
    <source>
        <dbReference type="ARBA" id="ARBA00022741"/>
    </source>
</evidence>
<organism evidence="9 10">
    <name type="scientific">Thiosulfatimonas sediminis</name>
    <dbReference type="NCBI Taxonomy" id="2675054"/>
    <lineage>
        <taxon>Bacteria</taxon>
        <taxon>Pseudomonadati</taxon>
        <taxon>Pseudomonadota</taxon>
        <taxon>Gammaproteobacteria</taxon>
        <taxon>Thiotrichales</taxon>
        <taxon>Piscirickettsiaceae</taxon>
        <taxon>Thiosulfatimonas</taxon>
    </lineage>
</organism>
<keyword evidence="6 8" id="KW-0067">ATP-binding</keyword>
<evidence type="ECO:0000256" key="1">
    <source>
        <dbReference type="ARBA" id="ARBA00022490"/>
    </source>
</evidence>
<keyword evidence="4 8" id="KW-0547">Nucleotide-binding</keyword>
<evidence type="ECO:0000256" key="7">
    <source>
        <dbReference type="ARBA" id="ARBA00022842"/>
    </source>
</evidence>
<dbReference type="GO" id="GO:0009102">
    <property type="term" value="P:biotin biosynthetic process"/>
    <property type="evidence" value="ECO:0007669"/>
    <property type="project" value="UniProtKB-UniRule"/>
</dbReference>
<dbReference type="InterPro" id="IPR027417">
    <property type="entry name" value="P-loop_NTPase"/>
</dbReference>
<gene>
    <name evidence="8 9" type="primary">bioD</name>
    <name evidence="9" type="ORF">THMIRHAS_03130</name>
</gene>
<evidence type="ECO:0000256" key="5">
    <source>
        <dbReference type="ARBA" id="ARBA00022756"/>
    </source>
</evidence>
<accession>A0A6F8PSH6</accession>
<evidence type="ECO:0000256" key="6">
    <source>
        <dbReference type="ARBA" id="ARBA00022840"/>
    </source>
</evidence>
<dbReference type="CDD" id="cd03109">
    <property type="entry name" value="DTBS"/>
    <property type="match status" value="1"/>
</dbReference>
<proteinExistence type="inferred from homology"/>
<keyword evidence="1 8" id="KW-0963">Cytoplasm</keyword>
<dbReference type="Pfam" id="PF13500">
    <property type="entry name" value="AAA_26"/>
    <property type="match status" value="1"/>
</dbReference>
<dbReference type="KEGG" id="tse:THMIRHAS_03130"/>
<protein>
    <recommendedName>
        <fullName evidence="8">ATP-dependent dethiobiotin synthetase BioD</fullName>
        <ecNumber evidence="8">6.3.3.3</ecNumber>
    </recommendedName>
    <alternativeName>
        <fullName evidence="8">DTB synthetase</fullName>
        <shortName evidence="8">DTBS</shortName>
    </alternativeName>
    <alternativeName>
        <fullName evidence="8">Dethiobiotin synthase</fullName>
    </alternativeName>
</protein>
<comment type="caution">
    <text evidence="8">Lacks conserved residue(s) required for the propagation of feature annotation.</text>
</comment>
<dbReference type="Gene3D" id="3.40.50.300">
    <property type="entry name" value="P-loop containing nucleotide triphosphate hydrolases"/>
    <property type="match status" value="1"/>
</dbReference>
<comment type="function">
    <text evidence="8">Catalyzes a mechanistically unusual reaction, the ATP-dependent insertion of CO2 between the N7 and N8 nitrogen atoms of 7,8-diaminopelargonic acid (DAPA, also called 7,8-diammoniononanoate) to form a ureido ring.</text>
</comment>
<dbReference type="GO" id="GO:0005524">
    <property type="term" value="F:ATP binding"/>
    <property type="evidence" value="ECO:0007669"/>
    <property type="project" value="UniProtKB-UniRule"/>
</dbReference>
<keyword evidence="3 8" id="KW-0479">Metal-binding</keyword>
<keyword evidence="10" id="KW-1185">Reference proteome</keyword>
<dbReference type="HAMAP" id="MF_00336">
    <property type="entry name" value="BioD"/>
    <property type="match status" value="1"/>
</dbReference>
<dbReference type="PANTHER" id="PTHR43210:SF5">
    <property type="entry name" value="DETHIOBIOTIN SYNTHETASE"/>
    <property type="match status" value="1"/>
</dbReference>
<dbReference type="InterPro" id="IPR004472">
    <property type="entry name" value="DTB_synth_BioD"/>
</dbReference>
<comment type="pathway">
    <text evidence="8">Cofactor biosynthesis; biotin biosynthesis; biotin from 7,8-diaminononanoate: step 1/2.</text>
</comment>
<dbReference type="EC" id="6.3.3.3" evidence="8"/>